<evidence type="ECO:0000313" key="1">
    <source>
        <dbReference type="EMBL" id="OAD65826.1"/>
    </source>
</evidence>
<dbReference type="GeneID" id="28993965"/>
<gene>
    <name evidence="1" type="ORF">PHYBLDRAFT_153085</name>
</gene>
<sequence>MAPDAIIAHIQHDLKACIAKELEQMDLKFGADISATMPDRIKAVIAACG</sequence>
<dbReference type="VEuPathDB" id="FungiDB:PHYBLDRAFT_153085"/>
<dbReference type="EMBL" id="KV441027">
    <property type="protein sequence ID" value="OAD65826.1"/>
    <property type="molecule type" value="Genomic_DNA"/>
</dbReference>
<name>A0A167JEC4_PHYB8</name>
<evidence type="ECO:0000313" key="2">
    <source>
        <dbReference type="Proteomes" id="UP000077315"/>
    </source>
</evidence>
<dbReference type="InParanoid" id="A0A167JEC4"/>
<protein>
    <submittedName>
        <fullName evidence="1">Uncharacterized protein</fullName>
    </submittedName>
</protein>
<keyword evidence="2" id="KW-1185">Reference proteome</keyword>
<dbReference type="AlphaFoldDB" id="A0A167JEC4"/>
<proteinExistence type="predicted"/>
<dbReference type="RefSeq" id="XP_018283866.1">
    <property type="nucleotide sequence ID" value="XM_018433059.1"/>
</dbReference>
<organism evidence="1 2">
    <name type="scientific">Phycomyces blakesleeanus (strain ATCC 8743b / DSM 1359 / FGSC 10004 / NBRC 33097 / NRRL 1555)</name>
    <dbReference type="NCBI Taxonomy" id="763407"/>
    <lineage>
        <taxon>Eukaryota</taxon>
        <taxon>Fungi</taxon>
        <taxon>Fungi incertae sedis</taxon>
        <taxon>Mucoromycota</taxon>
        <taxon>Mucoromycotina</taxon>
        <taxon>Mucoromycetes</taxon>
        <taxon>Mucorales</taxon>
        <taxon>Phycomycetaceae</taxon>
        <taxon>Phycomyces</taxon>
    </lineage>
</organism>
<reference evidence="2" key="1">
    <citation type="submission" date="2015-06" db="EMBL/GenBank/DDBJ databases">
        <title>Expansion of signal transduction pathways in fungi by whole-genome duplication.</title>
        <authorList>
            <consortium name="DOE Joint Genome Institute"/>
            <person name="Corrochano L.M."/>
            <person name="Kuo A."/>
            <person name="Marcet-Houben M."/>
            <person name="Polaino S."/>
            <person name="Salamov A."/>
            <person name="Villalobos J.M."/>
            <person name="Alvarez M.I."/>
            <person name="Avalos J."/>
            <person name="Benito E.P."/>
            <person name="Benoit I."/>
            <person name="Burger G."/>
            <person name="Camino L.P."/>
            <person name="Canovas D."/>
            <person name="Cerda-Olmedo E."/>
            <person name="Cheng J.-F."/>
            <person name="Dominguez A."/>
            <person name="Elias M."/>
            <person name="Eslava A.P."/>
            <person name="Glaser F."/>
            <person name="Grimwood J."/>
            <person name="Gutierrez G."/>
            <person name="Heitman J."/>
            <person name="Henrissat B."/>
            <person name="Iturriaga E.A."/>
            <person name="Lang B.F."/>
            <person name="Lavin J.L."/>
            <person name="Lee S."/>
            <person name="Li W."/>
            <person name="Lindquist E."/>
            <person name="Lopez-Garcia S."/>
            <person name="Luque E.M."/>
            <person name="Marcos A.T."/>
            <person name="Martin J."/>
            <person name="McCluskey K."/>
            <person name="Medina H.R."/>
            <person name="Miralles-Duran A."/>
            <person name="Miyazaki A."/>
            <person name="Munoz-Torres E."/>
            <person name="Oguiza J.A."/>
            <person name="Ohm R."/>
            <person name="Olmedo M."/>
            <person name="Orejas M."/>
            <person name="Ortiz-Castellanos L."/>
            <person name="Pisabarro A.G."/>
            <person name="Rodriguez-Romero J."/>
            <person name="Ruiz-Herrera J."/>
            <person name="Ruiz-Vazquez R."/>
            <person name="Sanz C."/>
            <person name="Schackwitz W."/>
            <person name="Schmutz J."/>
            <person name="Shahriari M."/>
            <person name="Shelest E."/>
            <person name="Silva-Franco F."/>
            <person name="Soanes D."/>
            <person name="Syed K."/>
            <person name="Tagua V.G."/>
            <person name="Talbot N.J."/>
            <person name="Thon M."/>
            <person name="De vries R.P."/>
            <person name="Wiebenga A."/>
            <person name="Yadav J.S."/>
            <person name="Braun E.L."/>
            <person name="Baker S."/>
            <person name="Garre V."/>
            <person name="Horwitz B."/>
            <person name="Torres-Martinez S."/>
            <person name="Idnurm A."/>
            <person name="Herrera-Estrella A."/>
            <person name="Gabaldon T."/>
            <person name="Grigoriev I.V."/>
        </authorList>
    </citation>
    <scope>NUCLEOTIDE SEQUENCE [LARGE SCALE GENOMIC DNA]</scope>
    <source>
        <strain evidence="2">NRRL 1555(-)</strain>
    </source>
</reference>
<accession>A0A167JEC4</accession>
<dbReference type="Proteomes" id="UP000077315">
    <property type="component" value="Unassembled WGS sequence"/>
</dbReference>